<dbReference type="InterPro" id="IPR050155">
    <property type="entry name" value="HAD-like_hydrolase_sf"/>
</dbReference>
<accession>A0AA35UZG2</accession>
<evidence type="ECO:0000313" key="5">
    <source>
        <dbReference type="EMBL" id="CAI9122325.1"/>
    </source>
</evidence>
<evidence type="ECO:0000256" key="3">
    <source>
        <dbReference type="ARBA" id="ARBA00006171"/>
    </source>
</evidence>
<dbReference type="GO" id="GO:0005829">
    <property type="term" value="C:cytosol"/>
    <property type="evidence" value="ECO:0007669"/>
    <property type="project" value="TreeGrafter"/>
</dbReference>
<dbReference type="RefSeq" id="WP_289843955.1">
    <property type="nucleotide sequence ID" value="NZ_CATKSH010000047.1"/>
</dbReference>
<sequence length="263" mass="29776">MRKIRFAQEQIIETLNEPQGGALPNVLAKHAFFFDLGETLYTYADVPLSWSEHYRPALVGAALEYGVRITNEKLDAAIAELSKFDTRKYPRLVEHPADFIFRQVIFALGLTVDYLETLIAGFFRYFRQRLRVYPDAFILLTYLSSRSIYTGALTDVTYGMPRTFVLDDLNEARLQNLILEVLTSVDVGYRKPGPEGFLELSQGACTLPELCYYIGNEEKDIKGALNAGLMPVLIWRQDCPAPSWGQAVTVSSLDRLISFIEGR</sequence>
<gene>
    <name evidence="5" type="ORF">LMG32879_003186</name>
</gene>
<comment type="pathway">
    <text evidence="2">Organic acid metabolism; glycolate biosynthesis; glycolate from 2-phosphoglycolate: step 1/1.</text>
</comment>
<proteinExistence type="inferred from homology"/>
<dbReference type="InterPro" id="IPR041492">
    <property type="entry name" value="HAD_2"/>
</dbReference>
<dbReference type="SFLD" id="SFLDS00003">
    <property type="entry name" value="Haloacid_Dehalogenase"/>
    <property type="match status" value="1"/>
</dbReference>
<evidence type="ECO:0000256" key="4">
    <source>
        <dbReference type="ARBA" id="ARBA00013078"/>
    </source>
</evidence>
<dbReference type="PANTHER" id="PTHR43434">
    <property type="entry name" value="PHOSPHOGLYCOLATE PHOSPHATASE"/>
    <property type="match status" value="1"/>
</dbReference>
<keyword evidence="5" id="KW-0378">Hydrolase</keyword>
<dbReference type="InterPro" id="IPR023214">
    <property type="entry name" value="HAD_sf"/>
</dbReference>
<evidence type="ECO:0000256" key="1">
    <source>
        <dbReference type="ARBA" id="ARBA00000830"/>
    </source>
</evidence>
<name>A0AA35UZG2_9PROT</name>
<dbReference type="Gene3D" id="3.40.50.1000">
    <property type="entry name" value="HAD superfamily/HAD-like"/>
    <property type="match status" value="1"/>
</dbReference>
<keyword evidence="6" id="KW-1185">Reference proteome</keyword>
<dbReference type="Gene3D" id="1.20.120.1600">
    <property type="match status" value="1"/>
</dbReference>
<dbReference type="EC" id="3.1.3.18" evidence="4"/>
<dbReference type="AlphaFoldDB" id="A0AA35UZG2"/>
<dbReference type="SFLD" id="SFLDG01129">
    <property type="entry name" value="C1.5:_HAD__Beta-PGM__Phosphata"/>
    <property type="match status" value="1"/>
</dbReference>
<evidence type="ECO:0000256" key="2">
    <source>
        <dbReference type="ARBA" id="ARBA00004818"/>
    </source>
</evidence>
<reference evidence="5" key="1">
    <citation type="submission" date="2023-03" db="EMBL/GenBank/DDBJ databases">
        <authorList>
            <person name="Cleenwerck I."/>
        </authorList>
    </citation>
    <scope>NUCLEOTIDE SEQUENCE</scope>
    <source>
        <strain evidence="5">LMG 32879</strain>
    </source>
</reference>
<dbReference type="Pfam" id="PF13419">
    <property type="entry name" value="HAD_2"/>
    <property type="match status" value="1"/>
</dbReference>
<dbReference type="SUPFAM" id="SSF56784">
    <property type="entry name" value="HAD-like"/>
    <property type="match status" value="1"/>
</dbReference>
<comment type="similarity">
    <text evidence="3">Belongs to the HAD-like hydrolase superfamily. CbbY/CbbZ/Gph/YieH family.</text>
</comment>
<dbReference type="PANTHER" id="PTHR43434:SF1">
    <property type="entry name" value="PHOSPHOGLYCOLATE PHOSPHATASE"/>
    <property type="match status" value="1"/>
</dbReference>
<dbReference type="Proteomes" id="UP001176960">
    <property type="component" value="Unassembled WGS sequence"/>
</dbReference>
<dbReference type="InterPro" id="IPR036412">
    <property type="entry name" value="HAD-like_sf"/>
</dbReference>
<evidence type="ECO:0000313" key="6">
    <source>
        <dbReference type="Proteomes" id="UP001176960"/>
    </source>
</evidence>
<dbReference type="EMBL" id="CATKSH010000047">
    <property type="protein sequence ID" value="CAI9122325.1"/>
    <property type="molecule type" value="Genomic_DNA"/>
</dbReference>
<comment type="catalytic activity">
    <reaction evidence="1">
        <text>2-phosphoglycolate + H2O = glycolate + phosphate</text>
        <dbReference type="Rhea" id="RHEA:14369"/>
        <dbReference type="ChEBI" id="CHEBI:15377"/>
        <dbReference type="ChEBI" id="CHEBI:29805"/>
        <dbReference type="ChEBI" id="CHEBI:43474"/>
        <dbReference type="ChEBI" id="CHEBI:58033"/>
        <dbReference type="EC" id="3.1.3.18"/>
    </reaction>
</comment>
<protein>
    <recommendedName>
        <fullName evidence="4">phosphoglycolate phosphatase</fullName>
        <ecNumber evidence="4">3.1.3.18</ecNumber>
    </recommendedName>
</protein>
<dbReference type="GO" id="GO:0008967">
    <property type="term" value="F:phosphoglycolate phosphatase activity"/>
    <property type="evidence" value="ECO:0007669"/>
    <property type="project" value="UniProtKB-EC"/>
</dbReference>
<dbReference type="GO" id="GO:0006281">
    <property type="term" value="P:DNA repair"/>
    <property type="evidence" value="ECO:0007669"/>
    <property type="project" value="TreeGrafter"/>
</dbReference>
<organism evidence="5 6">
    <name type="scientific">Brytella acorum</name>
    <dbReference type="NCBI Taxonomy" id="2959299"/>
    <lineage>
        <taxon>Bacteria</taxon>
        <taxon>Pseudomonadati</taxon>
        <taxon>Pseudomonadota</taxon>
        <taxon>Alphaproteobacteria</taxon>
        <taxon>Acetobacterales</taxon>
        <taxon>Acetobacteraceae</taxon>
        <taxon>Brytella</taxon>
    </lineage>
</organism>
<comment type="caution">
    <text evidence="5">The sequence shown here is derived from an EMBL/GenBank/DDBJ whole genome shotgun (WGS) entry which is preliminary data.</text>
</comment>